<dbReference type="Gene3D" id="1.10.10.1320">
    <property type="entry name" value="Anti-sigma factor, zinc-finger domain"/>
    <property type="match status" value="1"/>
</dbReference>
<dbReference type="InterPro" id="IPR041916">
    <property type="entry name" value="Anti_sigma_zinc_sf"/>
</dbReference>
<proteinExistence type="predicted"/>
<protein>
    <submittedName>
        <fullName evidence="4">Zf-HC2 domain-containing protein</fullName>
    </submittedName>
</protein>
<evidence type="ECO:0000256" key="2">
    <source>
        <dbReference type="SAM" id="Phobius"/>
    </source>
</evidence>
<keyword evidence="5" id="KW-1185">Reference proteome</keyword>
<evidence type="ECO:0000259" key="3">
    <source>
        <dbReference type="Pfam" id="PF13490"/>
    </source>
</evidence>
<sequence>MSRGHREGTPVPRPRQVTQRAPRPGRRAFHPQRERTMTFQKDVGRDCTRAWEAMPWVLRGDASEAQDDWLKMHLAGCAACREEFAQQERLREALALPPDLDVDAEAGLARLLARIDASEAAPPMTRRRASSSWLVRGLMAAVIVQAVGIGVLGVKLRGEAQPPAAYRTLSQDAAPVPAGSLRVVPQATMKVADWNALLHTFHLRVTGGPNDVGAYTLAPLDGQTPVTAQTLQRLRATPGIRFAEPISGAP</sequence>
<keyword evidence="2" id="KW-0472">Membrane</keyword>
<feature type="domain" description="Putative zinc-finger" evidence="3">
    <location>
        <begin position="47"/>
        <end position="81"/>
    </location>
</feature>
<dbReference type="InterPro" id="IPR027383">
    <property type="entry name" value="Znf_put"/>
</dbReference>
<dbReference type="Pfam" id="PF13490">
    <property type="entry name" value="zf-HC2"/>
    <property type="match status" value="1"/>
</dbReference>
<feature type="region of interest" description="Disordered" evidence="1">
    <location>
        <begin position="1"/>
        <end position="31"/>
    </location>
</feature>
<dbReference type="Proteomes" id="UP001056681">
    <property type="component" value="Chromosome"/>
</dbReference>
<reference evidence="4" key="1">
    <citation type="submission" date="2020-10" db="EMBL/GenBank/DDBJ databases">
        <title>Whole-genome sequence of Luteibacter sp. EIF3.</title>
        <authorList>
            <person name="Friedrich I."/>
            <person name="Hertel R."/>
            <person name="Daniel R."/>
        </authorList>
    </citation>
    <scope>NUCLEOTIDE SEQUENCE</scope>
    <source>
        <strain evidence="4">EIF3</strain>
    </source>
</reference>
<keyword evidence="2" id="KW-0812">Transmembrane</keyword>
<accession>A0ABY4SZ67</accession>
<evidence type="ECO:0000256" key="1">
    <source>
        <dbReference type="SAM" id="MobiDB-lite"/>
    </source>
</evidence>
<name>A0ABY4SZ67_9GAMM</name>
<gene>
    <name evidence="4" type="ORF">IM816_15500</name>
</gene>
<organism evidence="4 5">
    <name type="scientific">Luteibacter flocculans</name>
    <dbReference type="NCBI Taxonomy" id="2780091"/>
    <lineage>
        <taxon>Bacteria</taxon>
        <taxon>Pseudomonadati</taxon>
        <taxon>Pseudomonadota</taxon>
        <taxon>Gammaproteobacteria</taxon>
        <taxon>Lysobacterales</taxon>
        <taxon>Rhodanobacteraceae</taxon>
        <taxon>Luteibacter</taxon>
    </lineage>
</organism>
<keyword evidence="2" id="KW-1133">Transmembrane helix</keyword>
<feature type="transmembrane region" description="Helical" evidence="2">
    <location>
        <begin position="133"/>
        <end position="154"/>
    </location>
</feature>
<dbReference type="EMBL" id="CP063231">
    <property type="protein sequence ID" value="URL57992.1"/>
    <property type="molecule type" value="Genomic_DNA"/>
</dbReference>
<evidence type="ECO:0000313" key="4">
    <source>
        <dbReference type="EMBL" id="URL57992.1"/>
    </source>
</evidence>
<evidence type="ECO:0000313" key="5">
    <source>
        <dbReference type="Proteomes" id="UP001056681"/>
    </source>
</evidence>